<feature type="compositionally biased region" description="Polar residues" evidence="1">
    <location>
        <begin position="53"/>
        <end position="80"/>
    </location>
</feature>
<accession>A0AAW1TYV1</accession>
<reference evidence="2 3" key="1">
    <citation type="submission" date="2023-03" db="EMBL/GenBank/DDBJ databases">
        <title>Genome insight into feeding habits of ladybird beetles.</title>
        <authorList>
            <person name="Li H.-S."/>
            <person name="Huang Y.-H."/>
            <person name="Pang H."/>
        </authorList>
    </citation>
    <scope>NUCLEOTIDE SEQUENCE [LARGE SCALE GENOMIC DNA]</scope>
    <source>
        <strain evidence="2">SYSU_2023b</strain>
        <tissue evidence="2">Whole body</tissue>
    </source>
</reference>
<keyword evidence="3" id="KW-1185">Reference proteome</keyword>
<feature type="region of interest" description="Disordered" evidence="1">
    <location>
        <begin position="21"/>
        <end position="121"/>
    </location>
</feature>
<gene>
    <name evidence="2" type="ORF">WA026_007847</name>
</gene>
<evidence type="ECO:0000313" key="3">
    <source>
        <dbReference type="Proteomes" id="UP001431783"/>
    </source>
</evidence>
<evidence type="ECO:0000313" key="2">
    <source>
        <dbReference type="EMBL" id="KAK9875453.1"/>
    </source>
</evidence>
<comment type="caution">
    <text evidence="2">The sequence shown here is derived from an EMBL/GenBank/DDBJ whole genome shotgun (WGS) entry which is preliminary data.</text>
</comment>
<dbReference type="EMBL" id="JARQZJ010000033">
    <property type="protein sequence ID" value="KAK9875453.1"/>
    <property type="molecule type" value="Genomic_DNA"/>
</dbReference>
<name>A0AAW1TYV1_9CUCU</name>
<protein>
    <submittedName>
        <fullName evidence="2">Uncharacterized protein</fullName>
    </submittedName>
</protein>
<evidence type="ECO:0000256" key="1">
    <source>
        <dbReference type="SAM" id="MobiDB-lite"/>
    </source>
</evidence>
<sequence>MEDYSEEALKKRKKLQTKLVEEGNKGNIAYLKYDKPIIKENNTSQEKRKRDMSTSPSSLSTQLKNQPTLFTSKANRTNASIKCDPDRTRSNNKVTDIQPPPPSRLVLVGDRDHNPPTGKKRKINEYCKHQNPSSKVGGELCRLANRSVEDKEISNSRIRLNISVIMF</sequence>
<dbReference type="AlphaFoldDB" id="A0AAW1TYV1"/>
<proteinExistence type="predicted"/>
<organism evidence="2 3">
    <name type="scientific">Henosepilachna vigintioctopunctata</name>
    <dbReference type="NCBI Taxonomy" id="420089"/>
    <lineage>
        <taxon>Eukaryota</taxon>
        <taxon>Metazoa</taxon>
        <taxon>Ecdysozoa</taxon>
        <taxon>Arthropoda</taxon>
        <taxon>Hexapoda</taxon>
        <taxon>Insecta</taxon>
        <taxon>Pterygota</taxon>
        <taxon>Neoptera</taxon>
        <taxon>Endopterygota</taxon>
        <taxon>Coleoptera</taxon>
        <taxon>Polyphaga</taxon>
        <taxon>Cucujiformia</taxon>
        <taxon>Coccinelloidea</taxon>
        <taxon>Coccinellidae</taxon>
        <taxon>Epilachninae</taxon>
        <taxon>Epilachnini</taxon>
        <taxon>Henosepilachna</taxon>
    </lineage>
</organism>
<dbReference type="Proteomes" id="UP001431783">
    <property type="component" value="Unassembled WGS sequence"/>
</dbReference>